<accession>A0A550C7T6</accession>
<keyword evidence="2" id="KW-1185">Reference proteome</keyword>
<gene>
    <name evidence="1" type="ORF">BD626DRAFT_571241</name>
</gene>
<protein>
    <submittedName>
        <fullName evidence="1">Uncharacterized protein</fullName>
    </submittedName>
</protein>
<evidence type="ECO:0000313" key="2">
    <source>
        <dbReference type="Proteomes" id="UP000320762"/>
    </source>
</evidence>
<name>A0A550C7T6_9AGAR</name>
<organism evidence="1 2">
    <name type="scientific">Schizophyllum amplum</name>
    <dbReference type="NCBI Taxonomy" id="97359"/>
    <lineage>
        <taxon>Eukaryota</taxon>
        <taxon>Fungi</taxon>
        <taxon>Dikarya</taxon>
        <taxon>Basidiomycota</taxon>
        <taxon>Agaricomycotina</taxon>
        <taxon>Agaricomycetes</taxon>
        <taxon>Agaricomycetidae</taxon>
        <taxon>Agaricales</taxon>
        <taxon>Schizophyllaceae</taxon>
        <taxon>Schizophyllum</taxon>
    </lineage>
</organism>
<dbReference type="SUPFAM" id="SSF57850">
    <property type="entry name" value="RING/U-box"/>
    <property type="match status" value="1"/>
</dbReference>
<dbReference type="Proteomes" id="UP000320762">
    <property type="component" value="Unassembled WGS sequence"/>
</dbReference>
<proteinExistence type="predicted"/>
<dbReference type="EMBL" id="VDMD01000019">
    <property type="protein sequence ID" value="TRM60862.1"/>
    <property type="molecule type" value="Genomic_DNA"/>
</dbReference>
<sequence length="137" mass="15473">MSEDQPKKKILTIAGLQSEYESAPHHRRVVGPRIRSTVINWLEKANKARETTDDNNRHILDGRDSSDEIEDGINTEDILCRKCERVNYLPCSLNCGHVACCFCVIQDLLHFAGSRAERPDTLYCSPVAWLRSAANCT</sequence>
<evidence type="ECO:0000313" key="1">
    <source>
        <dbReference type="EMBL" id="TRM60862.1"/>
    </source>
</evidence>
<comment type="caution">
    <text evidence="1">The sequence shown here is derived from an EMBL/GenBank/DDBJ whole genome shotgun (WGS) entry which is preliminary data.</text>
</comment>
<reference evidence="1 2" key="1">
    <citation type="journal article" date="2019" name="New Phytol.">
        <title>Comparative genomics reveals unique wood-decay strategies and fruiting body development in the Schizophyllaceae.</title>
        <authorList>
            <person name="Almasi E."/>
            <person name="Sahu N."/>
            <person name="Krizsan K."/>
            <person name="Balint B."/>
            <person name="Kovacs G.M."/>
            <person name="Kiss B."/>
            <person name="Cseklye J."/>
            <person name="Drula E."/>
            <person name="Henrissat B."/>
            <person name="Nagy I."/>
            <person name="Chovatia M."/>
            <person name="Adam C."/>
            <person name="LaButti K."/>
            <person name="Lipzen A."/>
            <person name="Riley R."/>
            <person name="Grigoriev I.V."/>
            <person name="Nagy L.G."/>
        </authorList>
    </citation>
    <scope>NUCLEOTIDE SEQUENCE [LARGE SCALE GENOMIC DNA]</scope>
    <source>
        <strain evidence="1 2">NL-1724</strain>
    </source>
</reference>
<dbReference type="AlphaFoldDB" id="A0A550C7T6"/>